<accession>A0A6G8JGK8</accession>
<dbReference type="Gene3D" id="4.10.410.40">
    <property type="match status" value="1"/>
</dbReference>
<evidence type="ECO:0008006" key="3">
    <source>
        <dbReference type="Google" id="ProtNLM"/>
    </source>
</evidence>
<proteinExistence type="predicted"/>
<protein>
    <recommendedName>
        <fullName evidence="3">Phage tail protein</fullName>
    </recommendedName>
</protein>
<sequence>MAKTTPFKGTKFRIGVGKEGQKAITAITLATATLTIASSGYNKGDAIEITGCGQLDGVYPVLSVTGDQVKLCEEVNWEGKDLPSSYTQAKAARVQFSAQFCAIKNIEKSDDTLSTEDVTTVCSEGTETEPGEIEFGSIKLNFFHSPSHEMQKRLRKLFYEKATFPFKLELPNENGTTYGTGFIEAGNGFSGEVKGKYEGSVSIKPAGRDYLLI</sequence>
<dbReference type="AlphaFoldDB" id="A0A6G8JGK8"/>
<dbReference type="Proteomes" id="UP000501366">
    <property type="component" value="Chromosome"/>
</dbReference>
<reference evidence="1 2" key="1">
    <citation type="submission" date="2016-03" db="EMBL/GenBank/DDBJ databases">
        <authorList>
            <person name="Bojesen A.M."/>
            <person name="Planet P."/>
            <person name="Hansen M.J."/>
        </authorList>
    </citation>
    <scope>NUCLEOTIDE SEQUENCE [LARGE SCALE GENOMIC DNA]</scope>
    <source>
        <strain evidence="1 2">B 234/94</strain>
    </source>
</reference>
<organism evidence="1 2">
    <name type="scientific">Mannheimia granulomatis</name>
    <dbReference type="NCBI Taxonomy" id="85402"/>
    <lineage>
        <taxon>Bacteria</taxon>
        <taxon>Pseudomonadati</taxon>
        <taxon>Pseudomonadota</taxon>
        <taxon>Gammaproteobacteria</taxon>
        <taxon>Pasteurellales</taxon>
        <taxon>Pasteurellaceae</taxon>
        <taxon>Mannheimia</taxon>
    </lineage>
</organism>
<dbReference type="EMBL" id="CP015030">
    <property type="protein sequence ID" value="QIM66277.1"/>
    <property type="molecule type" value="Genomic_DNA"/>
</dbReference>
<name>A0A6G8JGK8_9PAST</name>
<gene>
    <name evidence="1" type="ORF">A4G16_02250</name>
</gene>
<evidence type="ECO:0000313" key="1">
    <source>
        <dbReference type="EMBL" id="QIM66277.1"/>
    </source>
</evidence>
<evidence type="ECO:0000313" key="2">
    <source>
        <dbReference type="Proteomes" id="UP000501366"/>
    </source>
</evidence>
<dbReference type="KEGG" id="mgra:A4G16_02250"/>
<dbReference type="RefSeq" id="WP_165888525.1">
    <property type="nucleotide sequence ID" value="NZ_CP015030.1"/>
</dbReference>